<dbReference type="EMBL" id="MQWB01000010">
    <property type="protein sequence ID" value="OZC01385.1"/>
    <property type="molecule type" value="Genomic_DNA"/>
</dbReference>
<comment type="caution">
    <text evidence="3">The sequence shown here is derived from an EMBL/GenBank/DDBJ whole genome shotgun (WGS) entry which is preliminary data.</text>
</comment>
<gene>
    <name evidence="3" type="ORF">BSZ36_16995</name>
</gene>
<protein>
    <recommendedName>
        <fullName evidence="2">TNase-like domain-containing protein</fullName>
    </recommendedName>
</protein>
<feature type="domain" description="TNase-like" evidence="2">
    <location>
        <begin position="69"/>
        <end position="225"/>
    </location>
</feature>
<keyword evidence="4" id="KW-1185">Reference proteome</keyword>
<dbReference type="SUPFAM" id="SSF50199">
    <property type="entry name" value="Staphylococcal nuclease"/>
    <property type="match status" value="1"/>
</dbReference>
<evidence type="ECO:0000313" key="3">
    <source>
        <dbReference type="EMBL" id="OZC01385.1"/>
    </source>
</evidence>
<reference evidence="3 4" key="1">
    <citation type="submission" date="2016-11" db="EMBL/GenBank/DDBJ databases">
        <title>Study of marine rhodopsin-containing bacteria.</title>
        <authorList>
            <person name="Yoshizawa S."/>
            <person name="Kumagai Y."/>
            <person name="Kogure K."/>
        </authorList>
    </citation>
    <scope>NUCLEOTIDE SEQUENCE [LARGE SCALE GENOMIC DNA]</scope>
    <source>
        <strain evidence="3 4">SG-29</strain>
    </source>
</reference>
<evidence type="ECO:0000313" key="4">
    <source>
        <dbReference type="Proteomes" id="UP000216446"/>
    </source>
</evidence>
<dbReference type="PROSITE" id="PS01123">
    <property type="entry name" value="TNASE_1"/>
    <property type="match status" value="1"/>
</dbReference>
<dbReference type="InterPro" id="IPR002071">
    <property type="entry name" value="Thermonucl_AS"/>
</dbReference>
<dbReference type="AlphaFoldDB" id="A0A259TUE2"/>
<dbReference type="InterPro" id="IPR035437">
    <property type="entry name" value="SNase_OB-fold_sf"/>
</dbReference>
<evidence type="ECO:0000256" key="1">
    <source>
        <dbReference type="SAM" id="MobiDB-lite"/>
    </source>
</evidence>
<dbReference type="RefSeq" id="WP_179271262.1">
    <property type="nucleotide sequence ID" value="NZ_MQWB01000010.1"/>
</dbReference>
<proteinExistence type="predicted"/>
<dbReference type="Proteomes" id="UP000216446">
    <property type="component" value="Unassembled WGS sequence"/>
</dbReference>
<accession>A0A259TUE2</accession>
<organism evidence="3 4">
    <name type="scientific">Rubricoccus marinus</name>
    <dbReference type="NCBI Taxonomy" id="716817"/>
    <lineage>
        <taxon>Bacteria</taxon>
        <taxon>Pseudomonadati</taxon>
        <taxon>Rhodothermota</taxon>
        <taxon>Rhodothermia</taxon>
        <taxon>Rhodothermales</taxon>
        <taxon>Rubricoccaceae</taxon>
        <taxon>Rubricoccus</taxon>
    </lineage>
</organism>
<dbReference type="SMART" id="SM00318">
    <property type="entry name" value="SNc"/>
    <property type="match status" value="1"/>
</dbReference>
<dbReference type="Pfam" id="PF00565">
    <property type="entry name" value="SNase"/>
    <property type="match status" value="1"/>
</dbReference>
<feature type="region of interest" description="Disordered" evidence="1">
    <location>
        <begin position="1"/>
        <end position="27"/>
    </location>
</feature>
<dbReference type="GO" id="GO:0003676">
    <property type="term" value="F:nucleic acid binding"/>
    <property type="evidence" value="ECO:0007669"/>
    <property type="project" value="InterPro"/>
</dbReference>
<dbReference type="InterPro" id="IPR016071">
    <property type="entry name" value="Staphylococal_nuclease_OB-fold"/>
</dbReference>
<dbReference type="GO" id="GO:0004518">
    <property type="term" value="F:nuclease activity"/>
    <property type="evidence" value="ECO:0007669"/>
    <property type="project" value="InterPro"/>
</dbReference>
<evidence type="ECO:0000259" key="2">
    <source>
        <dbReference type="PROSITE" id="PS50830"/>
    </source>
</evidence>
<feature type="compositionally biased region" description="Low complexity" evidence="1">
    <location>
        <begin position="14"/>
        <end position="27"/>
    </location>
</feature>
<dbReference type="Gene3D" id="2.40.50.90">
    <property type="match status" value="1"/>
</dbReference>
<dbReference type="InParanoid" id="A0A259TUE2"/>
<dbReference type="PROSITE" id="PS50830">
    <property type="entry name" value="TNASE_3"/>
    <property type="match status" value="1"/>
</dbReference>
<name>A0A259TUE2_9BACT</name>
<sequence>MPRLEATPHLAGRPSSATLAAAPPPGLSLQSASGVARVVALLTVLLAGCAPGDGRAATTDRAPGEAYTVERIVDGDTVVLTDARGREEKVRVQGIDTPETHASSKLDRDVARAQGQRSALDREAIRALGAGASSHAARLLPPGAAVRVVTDDGRAPAQRDRYGRLVGTIHATDDFGQPFDFGARMIADGYAHAYDGGGRYPHERMGYYRALQREARASGAGLWADGLDALDP</sequence>